<evidence type="ECO:0000313" key="2">
    <source>
        <dbReference type="Proteomes" id="UP000276133"/>
    </source>
</evidence>
<accession>A0A3M7RBJ0</accession>
<gene>
    <name evidence="1" type="ORF">BpHYR1_039065</name>
</gene>
<keyword evidence="2" id="KW-1185">Reference proteome</keyword>
<name>A0A3M7RBJ0_BRAPC</name>
<organism evidence="1 2">
    <name type="scientific">Brachionus plicatilis</name>
    <name type="common">Marine rotifer</name>
    <name type="synonym">Brachionus muelleri</name>
    <dbReference type="NCBI Taxonomy" id="10195"/>
    <lineage>
        <taxon>Eukaryota</taxon>
        <taxon>Metazoa</taxon>
        <taxon>Spiralia</taxon>
        <taxon>Gnathifera</taxon>
        <taxon>Rotifera</taxon>
        <taxon>Eurotatoria</taxon>
        <taxon>Monogononta</taxon>
        <taxon>Pseudotrocha</taxon>
        <taxon>Ploima</taxon>
        <taxon>Brachionidae</taxon>
        <taxon>Brachionus</taxon>
    </lineage>
</organism>
<proteinExistence type="predicted"/>
<comment type="caution">
    <text evidence="1">The sequence shown here is derived from an EMBL/GenBank/DDBJ whole genome shotgun (WGS) entry which is preliminary data.</text>
</comment>
<evidence type="ECO:0000313" key="1">
    <source>
        <dbReference type="EMBL" id="RNA20916.1"/>
    </source>
</evidence>
<dbReference type="EMBL" id="REGN01003759">
    <property type="protein sequence ID" value="RNA20916.1"/>
    <property type="molecule type" value="Genomic_DNA"/>
</dbReference>
<dbReference type="Proteomes" id="UP000276133">
    <property type="component" value="Unassembled WGS sequence"/>
</dbReference>
<protein>
    <submittedName>
        <fullName evidence="1">Uncharacterized protein</fullName>
    </submittedName>
</protein>
<sequence>MDEWSNLYHAINFQYLNCLPDIENSFSQIGVGNRFVFGTGLSNRFDNTIKNKYRRNYLILRNKYKRIVIQLKTYPTNLSFLNTQGTIFIISAKEREANSLKPIASSEFSNVPSVSPRRLAIFV</sequence>
<reference evidence="1 2" key="1">
    <citation type="journal article" date="2018" name="Sci. Rep.">
        <title>Genomic signatures of local adaptation to the degree of environmental predictability in rotifers.</title>
        <authorList>
            <person name="Franch-Gras L."/>
            <person name="Hahn C."/>
            <person name="Garcia-Roger E.M."/>
            <person name="Carmona M.J."/>
            <person name="Serra M."/>
            <person name="Gomez A."/>
        </authorList>
    </citation>
    <scope>NUCLEOTIDE SEQUENCE [LARGE SCALE GENOMIC DNA]</scope>
    <source>
        <strain evidence="1">HYR1</strain>
    </source>
</reference>
<dbReference type="AlphaFoldDB" id="A0A3M7RBJ0"/>